<evidence type="ECO:0000313" key="1">
    <source>
        <dbReference type="EMBL" id="KAK1639079.1"/>
    </source>
</evidence>
<name>A0AAI9ZVQ0_9PEZI</name>
<organism evidence="1 2">
    <name type="scientific">Colletotrichum phormii</name>
    <dbReference type="NCBI Taxonomy" id="359342"/>
    <lineage>
        <taxon>Eukaryota</taxon>
        <taxon>Fungi</taxon>
        <taxon>Dikarya</taxon>
        <taxon>Ascomycota</taxon>
        <taxon>Pezizomycotina</taxon>
        <taxon>Sordariomycetes</taxon>
        <taxon>Hypocreomycetidae</taxon>
        <taxon>Glomerellales</taxon>
        <taxon>Glomerellaceae</taxon>
        <taxon>Colletotrichum</taxon>
        <taxon>Colletotrichum acutatum species complex</taxon>
    </lineage>
</organism>
<keyword evidence="2" id="KW-1185">Reference proteome</keyword>
<protein>
    <submittedName>
        <fullName evidence="1">Uncharacterized protein</fullName>
    </submittedName>
</protein>
<dbReference type="GeneID" id="85474927"/>
<dbReference type="RefSeq" id="XP_060447686.1">
    <property type="nucleotide sequence ID" value="XM_060590065.1"/>
</dbReference>
<dbReference type="EMBL" id="JAHMHQ010000006">
    <property type="protein sequence ID" value="KAK1639079.1"/>
    <property type="molecule type" value="Genomic_DNA"/>
</dbReference>
<dbReference type="AlphaFoldDB" id="A0AAI9ZVQ0"/>
<sequence>MMTLLHDLLDGLRCFSSTEGDSEKPPGYSNWGFTIYHTEYDGPSWQSWEALLAKIRTQVVEEVERSREDGETQRQSFRF</sequence>
<reference evidence="1" key="1">
    <citation type="submission" date="2021-06" db="EMBL/GenBank/DDBJ databases">
        <title>Comparative genomics, transcriptomics and evolutionary studies reveal genomic signatures of adaptation to plant cell wall in hemibiotrophic fungi.</title>
        <authorList>
            <consortium name="DOE Joint Genome Institute"/>
            <person name="Baroncelli R."/>
            <person name="Diaz J.F."/>
            <person name="Benocci T."/>
            <person name="Peng M."/>
            <person name="Battaglia E."/>
            <person name="Haridas S."/>
            <person name="Andreopoulos W."/>
            <person name="Labutti K."/>
            <person name="Pangilinan J."/>
            <person name="Floch G.L."/>
            <person name="Makela M.R."/>
            <person name="Henrissat B."/>
            <person name="Grigoriev I.V."/>
            <person name="Crouch J.A."/>
            <person name="De Vries R.P."/>
            <person name="Sukno S.A."/>
            <person name="Thon M.R."/>
        </authorList>
    </citation>
    <scope>NUCLEOTIDE SEQUENCE</scope>
    <source>
        <strain evidence="1">CBS 102054</strain>
    </source>
</reference>
<proteinExistence type="predicted"/>
<evidence type="ECO:0000313" key="2">
    <source>
        <dbReference type="Proteomes" id="UP001243989"/>
    </source>
</evidence>
<gene>
    <name evidence="1" type="ORF">BDP81DRAFT_423378</name>
</gene>
<dbReference type="Proteomes" id="UP001243989">
    <property type="component" value="Unassembled WGS sequence"/>
</dbReference>
<accession>A0AAI9ZVQ0</accession>
<comment type="caution">
    <text evidence="1">The sequence shown here is derived from an EMBL/GenBank/DDBJ whole genome shotgun (WGS) entry which is preliminary data.</text>
</comment>